<evidence type="ECO:0000256" key="1">
    <source>
        <dbReference type="ARBA" id="ARBA00022741"/>
    </source>
</evidence>
<dbReference type="InterPro" id="IPR013126">
    <property type="entry name" value="Hsp_70_fam"/>
</dbReference>
<dbReference type="EMBL" id="JBHLUN010000008">
    <property type="protein sequence ID" value="MFC0409131.1"/>
    <property type="molecule type" value="Genomic_DNA"/>
</dbReference>
<sequence>MTPTDAPAAATPPARSPVAATPDRAVVGVDFGTTNSVVAILQPDGSVATARYAVGRAEFDTFRSVLCFWQEQGASGRGLTRHAAGPEAIEAYLEDPLASRLIMSIKSYLAQRSLAETRVLGRSYGLEQLVALLLGELFGAAGGLPTAARLVAGRPVRFVGETADDALGEQRLRDGFRAAGFRDIHVAMEPEAAGYRFASTLDGAATVLVGDFGGGTSDFSILRFEPGPPRRVTPLGHAGVGVAGDALDYRIIDNVVSPRLGKNTSYSIMGKDLPVPPGWYGNFARWHRLSLMRAPRTLREINEVARTASHPERLEHLVRFIEDEAGYALYQAVSGCKAALSRADEAVLSFEHEDFRFAENIPRASFERWIAPELAQFDATIDRALLDANLREAEIDRVFLTGGTSLVPAVRALFDRRFGAGKVAGGSEFVSVAEGLALIGGALHGDA</sequence>
<organism evidence="4 5">
    <name type="scientific">Roseomonas elaeocarpi</name>
    <dbReference type="NCBI Taxonomy" id="907779"/>
    <lineage>
        <taxon>Bacteria</taxon>
        <taxon>Pseudomonadati</taxon>
        <taxon>Pseudomonadota</taxon>
        <taxon>Alphaproteobacteria</taxon>
        <taxon>Acetobacterales</taxon>
        <taxon>Roseomonadaceae</taxon>
        <taxon>Roseomonas</taxon>
    </lineage>
</organism>
<reference evidence="4 5" key="1">
    <citation type="submission" date="2024-09" db="EMBL/GenBank/DDBJ databases">
        <authorList>
            <person name="Sun Q."/>
            <person name="Mori K."/>
        </authorList>
    </citation>
    <scope>NUCLEOTIDE SEQUENCE [LARGE SCALE GENOMIC DNA]</scope>
    <source>
        <strain evidence="4 5">TBRC 5777</strain>
    </source>
</reference>
<feature type="region of interest" description="Disordered" evidence="3">
    <location>
        <begin position="1"/>
        <end position="21"/>
    </location>
</feature>
<dbReference type="InterPro" id="IPR043129">
    <property type="entry name" value="ATPase_NBD"/>
</dbReference>
<evidence type="ECO:0000313" key="4">
    <source>
        <dbReference type="EMBL" id="MFC0409131.1"/>
    </source>
</evidence>
<keyword evidence="1" id="KW-0547">Nucleotide-binding</keyword>
<evidence type="ECO:0000256" key="2">
    <source>
        <dbReference type="ARBA" id="ARBA00022840"/>
    </source>
</evidence>
<dbReference type="Proteomes" id="UP001589865">
    <property type="component" value="Unassembled WGS sequence"/>
</dbReference>
<dbReference type="Pfam" id="PF00012">
    <property type="entry name" value="HSP70"/>
    <property type="match status" value="1"/>
</dbReference>
<comment type="caution">
    <text evidence="4">The sequence shown here is derived from an EMBL/GenBank/DDBJ whole genome shotgun (WGS) entry which is preliminary data.</text>
</comment>
<accession>A0ABV6JTS6</accession>
<dbReference type="Gene3D" id="3.30.420.40">
    <property type="match status" value="2"/>
</dbReference>
<keyword evidence="5" id="KW-1185">Reference proteome</keyword>
<dbReference type="InterPro" id="IPR042054">
    <property type="entry name" value="YegD-like"/>
</dbReference>
<name>A0ABV6JTS6_9PROT</name>
<dbReference type="CDD" id="cd10231">
    <property type="entry name" value="ASKHA_NBD_HSP70_YegD-like"/>
    <property type="match status" value="1"/>
</dbReference>
<dbReference type="SUPFAM" id="SSF53067">
    <property type="entry name" value="Actin-like ATPase domain"/>
    <property type="match status" value="2"/>
</dbReference>
<protein>
    <submittedName>
        <fullName evidence="4">Hsp70 family protein</fullName>
    </submittedName>
</protein>
<evidence type="ECO:0000313" key="5">
    <source>
        <dbReference type="Proteomes" id="UP001589865"/>
    </source>
</evidence>
<gene>
    <name evidence="4" type="ORF">ACFFGY_12790</name>
</gene>
<dbReference type="RefSeq" id="WP_377044878.1">
    <property type="nucleotide sequence ID" value="NZ_JBHLUN010000008.1"/>
</dbReference>
<dbReference type="PRINTS" id="PR00301">
    <property type="entry name" value="HEATSHOCK70"/>
</dbReference>
<dbReference type="Gene3D" id="3.90.640.10">
    <property type="entry name" value="Actin, Chain A, domain 4"/>
    <property type="match status" value="1"/>
</dbReference>
<keyword evidence="2" id="KW-0067">ATP-binding</keyword>
<proteinExistence type="predicted"/>
<dbReference type="PANTHER" id="PTHR19375">
    <property type="entry name" value="HEAT SHOCK PROTEIN 70KDA"/>
    <property type="match status" value="1"/>
</dbReference>
<evidence type="ECO:0000256" key="3">
    <source>
        <dbReference type="SAM" id="MobiDB-lite"/>
    </source>
</evidence>